<evidence type="ECO:0000256" key="6">
    <source>
        <dbReference type="PIRSR" id="PIRSR601019-2"/>
    </source>
</evidence>
<dbReference type="PRINTS" id="PR00318">
    <property type="entry name" value="GPROTEINA"/>
</dbReference>
<dbReference type="GO" id="GO:0005525">
    <property type="term" value="F:GTP binding"/>
    <property type="evidence" value="ECO:0007669"/>
    <property type="project" value="UniProtKB-KW"/>
</dbReference>
<sequence>MTIAPDLDPLTLALQPPPDETPQAREARLQLEREAKKRSDLIDEEINRERIADKKSVKSVKILLLGQSESGKSTTLKNFQLINSPKAFKAERASWRAVVHLNVVRSIRLILNALAAAEESASSAHSSDSDDPVEMVMLDKLTDGARLRGEAPDDDPSPAEISVNSAMPWKKAFSRLINNIRDSIEGPEINEPQDSREARELLHACSGYMVRLWNDPIVKEVLKIHRLRLEDMAGFFLDSIERVTALSYEPTDDDILRARLKTLGVSEHQFTLKAGNMVPHNWLVYDVAYLVTREFFVLVYFLAAWVPYFDSMHAIIFLAPLSGFDQVLAEDDKVNRLEDSVLLWKIIVSSPLLKNTNLILFLNKCDILKKKLASGQNFRQHVTSYGDRPNDFENCSQYMKKKFAVIAKQYSPEPRAFYTYFTSVIDSQSTSDILGSVQDTLIRQNLGRNQLL</sequence>
<name>A0A8H6XK16_9AGAR</name>
<dbReference type="GO" id="GO:0007188">
    <property type="term" value="P:adenylate cyclase-modulating G protein-coupled receptor signaling pathway"/>
    <property type="evidence" value="ECO:0007669"/>
    <property type="project" value="TreeGrafter"/>
</dbReference>
<dbReference type="SUPFAM" id="SSF52540">
    <property type="entry name" value="P-loop containing nucleoside triphosphate hydrolases"/>
    <property type="match status" value="1"/>
</dbReference>
<dbReference type="AlphaFoldDB" id="A0A8H6XK16"/>
<dbReference type="SMART" id="SM00275">
    <property type="entry name" value="G_alpha"/>
    <property type="match status" value="1"/>
</dbReference>
<comment type="caution">
    <text evidence="8">The sequence shown here is derived from an EMBL/GenBank/DDBJ whole genome shotgun (WGS) entry which is preliminary data.</text>
</comment>
<dbReference type="GO" id="GO:0005834">
    <property type="term" value="C:heterotrimeric G-protein complex"/>
    <property type="evidence" value="ECO:0007669"/>
    <property type="project" value="TreeGrafter"/>
</dbReference>
<keyword evidence="3 5" id="KW-0342">GTP-binding</keyword>
<keyword evidence="1 6" id="KW-0479">Metal-binding</keyword>
<evidence type="ECO:0000256" key="3">
    <source>
        <dbReference type="ARBA" id="ARBA00023134"/>
    </source>
</evidence>
<gene>
    <name evidence="8" type="ORF">MSAN_02045800</name>
</gene>
<evidence type="ECO:0000256" key="7">
    <source>
        <dbReference type="SAM" id="MobiDB-lite"/>
    </source>
</evidence>
<evidence type="ECO:0000313" key="8">
    <source>
        <dbReference type="EMBL" id="KAF7341901.1"/>
    </source>
</evidence>
<dbReference type="OrthoDB" id="5817230at2759"/>
<keyword evidence="6" id="KW-0460">Magnesium</keyword>
<dbReference type="GO" id="GO:0046872">
    <property type="term" value="F:metal ion binding"/>
    <property type="evidence" value="ECO:0007669"/>
    <property type="project" value="UniProtKB-KW"/>
</dbReference>
<dbReference type="EMBL" id="JACAZH010000026">
    <property type="protein sequence ID" value="KAF7341901.1"/>
    <property type="molecule type" value="Genomic_DNA"/>
</dbReference>
<dbReference type="InterPro" id="IPR001019">
    <property type="entry name" value="Gprotein_alpha_su"/>
</dbReference>
<evidence type="ECO:0000256" key="2">
    <source>
        <dbReference type="ARBA" id="ARBA00022741"/>
    </source>
</evidence>
<organism evidence="8 9">
    <name type="scientific">Mycena sanguinolenta</name>
    <dbReference type="NCBI Taxonomy" id="230812"/>
    <lineage>
        <taxon>Eukaryota</taxon>
        <taxon>Fungi</taxon>
        <taxon>Dikarya</taxon>
        <taxon>Basidiomycota</taxon>
        <taxon>Agaricomycotina</taxon>
        <taxon>Agaricomycetes</taxon>
        <taxon>Agaricomycetidae</taxon>
        <taxon>Agaricales</taxon>
        <taxon>Marasmiineae</taxon>
        <taxon>Mycenaceae</taxon>
        <taxon>Mycena</taxon>
    </lineage>
</organism>
<keyword evidence="4" id="KW-0807">Transducer</keyword>
<dbReference type="SUPFAM" id="SSF47895">
    <property type="entry name" value="Transducin (alpha subunit), insertion domain"/>
    <property type="match status" value="1"/>
</dbReference>
<reference evidence="8" key="1">
    <citation type="submission" date="2020-05" db="EMBL/GenBank/DDBJ databases">
        <title>Mycena genomes resolve the evolution of fungal bioluminescence.</title>
        <authorList>
            <person name="Tsai I.J."/>
        </authorList>
    </citation>
    <scope>NUCLEOTIDE SEQUENCE</scope>
    <source>
        <strain evidence="8">160909Yilan</strain>
    </source>
</reference>
<feature type="binding site" evidence="5">
    <location>
        <begin position="256"/>
        <end position="262"/>
    </location>
    <ligand>
        <name>GTP</name>
        <dbReference type="ChEBI" id="CHEBI:37565"/>
    </ligand>
</feature>
<feature type="binding site" evidence="6">
    <location>
        <position position="262"/>
    </location>
    <ligand>
        <name>Mg(2+)</name>
        <dbReference type="ChEBI" id="CHEBI:18420"/>
    </ligand>
</feature>
<dbReference type="GO" id="GO:0003924">
    <property type="term" value="F:GTPase activity"/>
    <property type="evidence" value="ECO:0007669"/>
    <property type="project" value="InterPro"/>
</dbReference>
<feature type="region of interest" description="Disordered" evidence="7">
    <location>
        <begin position="1"/>
        <end position="25"/>
    </location>
</feature>
<dbReference type="GO" id="GO:0001664">
    <property type="term" value="F:G protein-coupled receptor binding"/>
    <property type="evidence" value="ECO:0007669"/>
    <property type="project" value="TreeGrafter"/>
</dbReference>
<evidence type="ECO:0000256" key="4">
    <source>
        <dbReference type="ARBA" id="ARBA00023224"/>
    </source>
</evidence>
<dbReference type="InterPro" id="IPR027417">
    <property type="entry name" value="P-loop_NTPase"/>
</dbReference>
<evidence type="ECO:0000256" key="1">
    <source>
        <dbReference type="ARBA" id="ARBA00022723"/>
    </source>
</evidence>
<keyword evidence="9" id="KW-1185">Reference proteome</keyword>
<dbReference type="Gene3D" id="3.40.50.300">
    <property type="entry name" value="P-loop containing nucleotide triphosphate hydrolases"/>
    <property type="match status" value="2"/>
</dbReference>
<keyword evidence="2 5" id="KW-0547">Nucleotide-binding</keyword>
<dbReference type="FunFam" id="3.40.50.300:FF:000692">
    <property type="entry name" value="Guanine nucleotide-binding protein subunit alpha"/>
    <property type="match status" value="1"/>
</dbReference>
<dbReference type="PANTHER" id="PTHR10218:SF360">
    <property type="entry name" value="GUANINE NUCLEOTIDE-BINDING PROTEIN SUBUNIT ALPHA HOMOLOG"/>
    <property type="match status" value="1"/>
</dbReference>
<accession>A0A8H6XK16</accession>
<feature type="binding site" evidence="6">
    <location>
        <position position="73"/>
    </location>
    <ligand>
        <name>Mg(2+)</name>
        <dbReference type="ChEBI" id="CHEBI:18420"/>
    </ligand>
</feature>
<dbReference type="GO" id="GO:0031683">
    <property type="term" value="F:G-protein beta/gamma-subunit complex binding"/>
    <property type="evidence" value="ECO:0007669"/>
    <property type="project" value="InterPro"/>
</dbReference>
<proteinExistence type="predicted"/>
<dbReference type="Proteomes" id="UP000623467">
    <property type="component" value="Unassembled WGS sequence"/>
</dbReference>
<feature type="binding site" evidence="5">
    <location>
        <begin position="69"/>
        <end position="74"/>
    </location>
    <ligand>
        <name>GTP</name>
        <dbReference type="ChEBI" id="CHEBI:37565"/>
    </ligand>
</feature>
<dbReference type="PROSITE" id="PS51882">
    <property type="entry name" value="G_ALPHA"/>
    <property type="match status" value="1"/>
</dbReference>
<dbReference type="PANTHER" id="PTHR10218">
    <property type="entry name" value="GTP-BINDING PROTEIN ALPHA SUBUNIT"/>
    <property type="match status" value="1"/>
</dbReference>
<feature type="binding site" evidence="5">
    <location>
        <begin position="363"/>
        <end position="366"/>
    </location>
    <ligand>
        <name>GTP</name>
        <dbReference type="ChEBI" id="CHEBI:37565"/>
    </ligand>
</feature>
<evidence type="ECO:0000313" key="9">
    <source>
        <dbReference type="Proteomes" id="UP000623467"/>
    </source>
</evidence>
<dbReference type="GO" id="GO:0005737">
    <property type="term" value="C:cytoplasm"/>
    <property type="evidence" value="ECO:0007669"/>
    <property type="project" value="TreeGrafter"/>
</dbReference>
<protein>
    <submittedName>
        <fullName evidence="8">Uncharacterized protein</fullName>
    </submittedName>
</protein>
<evidence type="ECO:0000256" key="5">
    <source>
        <dbReference type="PIRSR" id="PIRSR601019-1"/>
    </source>
</evidence>
<dbReference type="Pfam" id="PF00503">
    <property type="entry name" value="G-alpha"/>
    <property type="match status" value="1"/>
</dbReference>
<dbReference type="InterPro" id="IPR011025">
    <property type="entry name" value="GproteinA_insert"/>
</dbReference>